<protein>
    <recommendedName>
        <fullName evidence="7">WSC domain-containing protein</fullName>
    </recommendedName>
</protein>
<name>A0A8W8I740_MAGGI</name>
<dbReference type="EnsemblMetazoa" id="G12673.1">
    <property type="protein sequence ID" value="G12673.1:cds"/>
    <property type="gene ID" value="G12673"/>
</dbReference>
<dbReference type="PROSITE" id="PS51212">
    <property type="entry name" value="WSC"/>
    <property type="match status" value="3"/>
</dbReference>
<evidence type="ECO:0000256" key="2">
    <source>
        <dbReference type="ARBA" id="ARBA00022692"/>
    </source>
</evidence>
<dbReference type="PANTHER" id="PTHR24269">
    <property type="entry name" value="KREMEN PROTEIN"/>
    <property type="match status" value="1"/>
</dbReference>
<evidence type="ECO:0000256" key="3">
    <source>
        <dbReference type="ARBA" id="ARBA00022729"/>
    </source>
</evidence>
<dbReference type="Proteomes" id="UP000005408">
    <property type="component" value="Unassembled WGS sequence"/>
</dbReference>
<feature type="domain" description="WSC" evidence="7">
    <location>
        <begin position="242"/>
        <end position="333"/>
    </location>
</feature>
<evidence type="ECO:0000256" key="4">
    <source>
        <dbReference type="ARBA" id="ARBA00022989"/>
    </source>
</evidence>
<dbReference type="GO" id="GO:0005886">
    <property type="term" value="C:plasma membrane"/>
    <property type="evidence" value="ECO:0007669"/>
    <property type="project" value="TreeGrafter"/>
</dbReference>
<dbReference type="InterPro" id="IPR002889">
    <property type="entry name" value="WSC_carb-bd"/>
</dbReference>
<evidence type="ECO:0000313" key="9">
    <source>
        <dbReference type="Proteomes" id="UP000005408"/>
    </source>
</evidence>
<proteinExistence type="predicted"/>
<keyword evidence="9" id="KW-1185">Reference proteome</keyword>
<dbReference type="Pfam" id="PF01822">
    <property type="entry name" value="WSC"/>
    <property type="match status" value="3"/>
</dbReference>
<organism evidence="8 9">
    <name type="scientific">Magallana gigas</name>
    <name type="common">Pacific oyster</name>
    <name type="synonym">Crassostrea gigas</name>
    <dbReference type="NCBI Taxonomy" id="29159"/>
    <lineage>
        <taxon>Eukaryota</taxon>
        <taxon>Metazoa</taxon>
        <taxon>Spiralia</taxon>
        <taxon>Lophotrochozoa</taxon>
        <taxon>Mollusca</taxon>
        <taxon>Bivalvia</taxon>
        <taxon>Autobranchia</taxon>
        <taxon>Pteriomorphia</taxon>
        <taxon>Ostreida</taxon>
        <taxon>Ostreoidea</taxon>
        <taxon>Ostreidae</taxon>
        <taxon>Magallana</taxon>
    </lineage>
</organism>
<evidence type="ECO:0000259" key="7">
    <source>
        <dbReference type="PROSITE" id="PS51212"/>
    </source>
</evidence>
<feature type="domain" description="WSC" evidence="7">
    <location>
        <begin position="436"/>
        <end position="527"/>
    </location>
</feature>
<dbReference type="SMART" id="SM00321">
    <property type="entry name" value="WSC"/>
    <property type="match status" value="3"/>
</dbReference>
<keyword evidence="2" id="KW-0812">Transmembrane</keyword>
<sequence>MVFTSSKRKKREKNVVSATKARWVIKKQSAQISEEHNYANAGTCNATSSLSLNLPDLNNIVADEEVDDVNADTDDSDDCESKHSSMPWDSGRRVVDLGVLANALASCKNCTNPLQLSHATSIRTYGLAAILKVPCSNTNCRFVNNVPTGKQHGKTHIWDVNTKLANVRVIRYIQKCWAYMVAQNKHNPAGVEVVEFTIFCGNQLLNVRKMREGDCLKLSAGDRTQACGGNWRIAVYENPQYRPKFVGCYMDQDARTLNEKMTVSTTMTVDSCRKTYTDLKFKYYGVEYSSQCFCGNQLLNVRKMREGDCLKPCDGDRTQACGGNWRIAVYENPLYIPTAIVRKEFVGCYMDQTFRTLGEKMTSSTAMTVNRCRKTCTDLKFKYYGVENSSQCFCGYDIIHAIKVSEEDCLRSCSGDRTQACGGSWRIAVYENPRYISQFVGCFVDQEARTLNGKMTTSTTMTVDRCRKTCTDLKFMFYGVEYGIQCFCGNILTHFQVVSKGDCLKPCAGNKRQACGGPWRIAVYRNS</sequence>
<comment type="subcellular location">
    <subcellularLocation>
        <location evidence="1">Membrane</location>
        <topology evidence="1">Single-pass membrane protein</topology>
    </subcellularLocation>
</comment>
<dbReference type="InterPro" id="IPR051836">
    <property type="entry name" value="Kremen_rcpt"/>
</dbReference>
<evidence type="ECO:0000256" key="5">
    <source>
        <dbReference type="ARBA" id="ARBA00023136"/>
    </source>
</evidence>
<keyword evidence="6" id="KW-0325">Glycoprotein</keyword>
<keyword evidence="4" id="KW-1133">Transmembrane helix</keyword>
<reference evidence="8" key="1">
    <citation type="submission" date="2022-08" db="UniProtKB">
        <authorList>
            <consortium name="EnsemblMetazoa"/>
        </authorList>
    </citation>
    <scope>IDENTIFICATION</scope>
    <source>
        <strain evidence="8">05x7-T-G4-1.051#20</strain>
    </source>
</reference>
<evidence type="ECO:0000313" key="8">
    <source>
        <dbReference type="EnsemblMetazoa" id="G12673.1:cds"/>
    </source>
</evidence>
<dbReference type="AlphaFoldDB" id="A0A8W8I740"/>
<evidence type="ECO:0000256" key="6">
    <source>
        <dbReference type="ARBA" id="ARBA00023180"/>
    </source>
</evidence>
<accession>A0A8W8I740</accession>
<keyword evidence="5" id="KW-0472">Membrane</keyword>
<evidence type="ECO:0000256" key="1">
    <source>
        <dbReference type="ARBA" id="ARBA00004167"/>
    </source>
</evidence>
<dbReference type="PANTHER" id="PTHR24269:SF16">
    <property type="entry name" value="PROTEIN SLG1"/>
    <property type="match status" value="1"/>
</dbReference>
<keyword evidence="3" id="KW-0732">Signal</keyword>
<feature type="domain" description="WSC" evidence="7">
    <location>
        <begin position="342"/>
        <end position="433"/>
    </location>
</feature>